<dbReference type="EMBL" id="KN420238">
    <property type="protein sequence ID" value="KHG21978.1"/>
    <property type="molecule type" value="Genomic_DNA"/>
</dbReference>
<name>A0A0B0P5G3_GOSAR</name>
<proteinExistence type="predicted"/>
<protein>
    <submittedName>
        <fullName evidence="1">Uncharacterized protein</fullName>
    </submittedName>
</protein>
<gene>
    <name evidence="1" type="ORF">F383_26615</name>
</gene>
<keyword evidence="2" id="KW-1185">Reference proteome</keyword>
<organism evidence="1 2">
    <name type="scientific">Gossypium arboreum</name>
    <name type="common">Tree cotton</name>
    <name type="synonym">Gossypium nanking</name>
    <dbReference type="NCBI Taxonomy" id="29729"/>
    <lineage>
        <taxon>Eukaryota</taxon>
        <taxon>Viridiplantae</taxon>
        <taxon>Streptophyta</taxon>
        <taxon>Embryophyta</taxon>
        <taxon>Tracheophyta</taxon>
        <taxon>Spermatophyta</taxon>
        <taxon>Magnoliopsida</taxon>
        <taxon>eudicotyledons</taxon>
        <taxon>Gunneridae</taxon>
        <taxon>Pentapetalae</taxon>
        <taxon>rosids</taxon>
        <taxon>malvids</taxon>
        <taxon>Malvales</taxon>
        <taxon>Malvaceae</taxon>
        <taxon>Malvoideae</taxon>
        <taxon>Gossypium</taxon>
    </lineage>
</organism>
<evidence type="ECO:0000313" key="1">
    <source>
        <dbReference type="EMBL" id="KHG21978.1"/>
    </source>
</evidence>
<sequence length="35" mass="4390">MILYVNWDSDLKHENEIHELCTHELDMEWIMLLFK</sequence>
<dbReference type="AlphaFoldDB" id="A0A0B0P5G3"/>
<evidence type="ECO:0000313" key="2">
    <source>
        <dbReference type="Proteomes" id="UP000032142"/>
    </source>
</evidence>
<accession>A0A0B0P5G3</accession>
<reference evidence="2" key="1">
    <citation type="submission" date="2014-09" db="EMBL/GenBank/DDBJ databases">
        <authorList>
            <person name="Mudge J."/>
            <person name="Ramaraj T."/>
            <person name="Lindquist I.E."/>
            <person name="Bharti A.K."/>
            <person name="Sundararajan A."/>
            <person name="Cameron C.T."/>
            <person name="Woodward J.E."/>
            <person name="May G.D."/>
            <person name="Brubaker C."/>
            <person name="Broadhvest J."/>
            <person name="Wilkins T.A."/>
        </authorList>
    </citation>
    <scope>NUCLEOTIDE SEQUENCE</scope>
    <source>
        <strain evidence="2">cv. AKA8401</strain>
    </source>
</reference>
<dbReference type="Proteomes" id="UP000032142">
    <property type="component" value="Unassembled WGS sequence"/>
</dbReference>